<evidence type="ECO:0000313" key="3">
    <source>
        <dbReference type="Proteomes" id="UP000651057"/>
    </source>
</evidence>
<reference evidence="2" key="1">
    <citation type="submission" date="2021-01" db="EMBL/GenBank/DDBJ databases">
        <authorList>
            <person name="Zhong Y.L."/>
        </authorList>
    </citation>
    <scope>NUCLEOTIDE SEQUENCE</scope>
    <source>
        <strain evidence="2">KCTC 23302</strain>
    </source>
</reference>
<dbReference type="PANTHER" id="PTHR35535:SF2">
    <property type="entry name" value="DUF306 DOMAIN-CONTAINING PROTEIN"/>
    <property type="match status" value="1"/>
</dbReference>
<dbReference type="Pfam" id="PF03724">
    <property type="entry name" value="META"/>
    <property type="match status" value="1"/>
</dbReference>
<dbReference type="InterPro" id="IPR005184">
    <property type="entry name" value="DUF306_Meta_HslJ"/>
</dbReference>
<feature type="domain" description="DUF306" evidence="1">
    <location>
        <begin position="36"/>
        <end position="137"/>
    </location>
</feature>
<dbReference type="AlphaFoldDB" id="A0A936ZPN3"/>
<keyword evidence="3" id="KW-1185">Reference proteome</keyword>
<evidence type="ECO:0000313" key="2">
    <source>
        <dbReference type="EMBL" id="MBL0682413.1"/>
    </source>
</evidence>
<dbReference type="Proteomes" id="UP000651057">
    <property type="component" value="Unassembled WGS sequence"/>
</dbReference>
<organism evidence="2 3">
    <name type="scientific">Aquimarina mytili</name>
    <dbReference type="NCBI Taxonomy" id="874423"/>
    <lineage>
        <taxon>Bacteria</taxon>
        <taxon>Pseudomonadati</taxon>
        <taxon>Bacteroidota</taxon>
        <taxon>Flavobacteriia</taxon>
        <taxon>Flavobacteriales</taxon>
        <taxon>Flavobacteriaceae</taxon>
        <taxon>Aquimarina</taxon>
    </lineage>
</organism>
<gene>
    <name evidence="2" type="ORF">JJQ60_02685</name>
</gene>
<protein>
    <submittedName>
        <fullName evidence="2">META domain-containing protein</fullName>
    </submittedName>
</protein>
<dbReference type="InterPro" id="IPR038670">
    <property type="entry name" value="HslJ-like_sf"/>
</dbReference>
<name>A0A936ZPN3_9FLAO</name>
<dbReference type="Gene3D" id="2.40.128.270">
    <property type="match status" value="1"/>
</dbReference>
<comment type="caution">
    <text evidence="2">The sequence shown here is derived from an EMBL/GenBank/DDBJ whole genome shotgun (WGS) entry which is preliminary data.</text>
</comment>
<dbReference type="RefSeq" id="WP_201916390.1">
    <property type="nucleotide sequence ID" value="NZ_BAABAX010000001.1"/>
</dbReference>
<dbReference type="PANTHER" id="PTHR35535">
    <property type="entry name" value="HEAT SHOCK PROTEIN HSLJ"/>
    <property type="match status" value="1"/>
</dbReference>
<proteinExistence type="predicted"/>
<dbReference type="EMBL" id="JAERQJ010000001">
    <property type="protein sequence ID" value="MBL0682413.1"/>
    <property type="molecule type" value="Genomic_DNA"/>
</dbReference>
<accession>A0A936ZPN3</accession>
<evidence type="ECO:0000259" key="1">
    <source>
        <dbReference type="Pfam" id="PF03724"/>
    </source>
</evidence>
<sequence length="146" mass="16612">MKYLILALSFLTFTNTNTCNTNKNEKIAKKEEVKSQDTSRSKFYINSLNGKDVSEEKLHITIDEEHNSISGFSGCNTFSCKYKTEKDSISVGFAMASKMYCPEKTALEDEFFKALSEVKVKRIKEDSLFLENNKGTVLFYGIKTPQ</sequence>
<dbReference type="InterPro" id="IPR053147">
    <property type="entry name" value="Hsp_HslJ-like"/>
</dbReference>